<feature type="region of interest" description="Disordered" evidence="1">
    <location>
        <begin position="293"/>
        <end position="363"/>
    </location>
</feature>
<accession>G2Q300</accession>
<reference evidence="3 4" key="1">
    <citation type="journal article" date="2011" name="Nat. Biotechnol.">
        <title>Comparative genomic analysis of the thermophilic biomass-degrading fungi Myceliophthora thermophila and Thielavia terrestris.</title>
        <authorList>
            <person name="Berka R.M."/>
            <person name="Grigoriev I.V."/>
            <person name="Otillar R."/>
            <person name="Salamov A."/>
            <person name="Grimwood J."/>
            <person name="Reid I."/>
            <person name="Ishmael N."/>
            <person name="John T."/>
            <person name="Darmond C."/>
            <person name="Moisan M.-C."/>
            <person name="Henrissat B."/>
            <person name="Coutinho P.M."/>
            <person name="Lombard V."/>
            <person name="Natvig D.O."/>
            <person name="Lindquist E."/>
            <person name="Schmutz J."/>
            <person name="Lucas S."/>
            <person name="Harris P."/>
            <person name="Powlowski J."/>
            <person name="Bellemare A."/>
            <person name="Taylor D."/>
            <person name="Butler G."/>
            <person name="de Vries R.P."/>
            <person name="Allijn I.E."/>
            <person name="van den Brink J."/>
            <person name="Ushinsky S."/>
            <person name="Storms R."/>
            <person name="Powell A.J."/>
            <person name="Paulsen I.T."/>
            <person name="Elbourne L.D.H."/>
            <person name="Baker S.E."/>
            <person name="Magnuson J."/>
            <person name="LaBoissiere S."/>
            <person name="Clutterbuck A.J."/>
            <person name="Martinez D."/>
            <person name="Wogulis M."/>
            <person name="de Leon A.L."/>
            <person name="Rey M.W."/>
            <person name="Tsang A."/>
        </authorList>
    </citation>
    <scope>NUCLEOTIDE SEQUENCE [LARGE SCALE GENOMIC DNA]</scope>
    <source>
        <strain evidence="4">ATCC 42464 / BCRC 31852 / DSM 1799</strain>
    </source>
</reference>
<evidence type="ECO:0000256" key="2">
    <source>
        <dbReference type="SAM" id="Phobius"/>
    </source>
</evidence>
<keyword evidence="2" id="KW-0472">Membrane</keyword>
<dbReference type="InParanoid" id="G2Q300"/>
<evidence type="ECO:0000313" key="3">
    <source>
        <dbReference type="EMBL" id="AEO55167.1"/>
    </source>
</evidence>
<keyword evidence="4" id="KW-1185">Reference proteome</keyword>
<dbReference type="EMBL" id="CP003002">
    <property type="protein sequence ID" value="AEO55167.1"/>
    <property type="molecule type" value="Genomic_DNA"/>
</dbReference>
<feature type="transmembrane region" description="Helical" evidence="2">
    <location>
        <begin position="101"/>
        <end position="122"/>
    </location>
</feature>
<dbReference type="RefSeq" id="XP_003660412.1">
    <property type="nucleotide sequence ID" value="XM_003660364.1"/>
</dbReference>
<feature type="compositionally biased region" description="Polar residues" evidence="1">
    <location>
        <begin position="157"/>
        <end position="167"/>
    </location>
</feature>
<gene>
    <name evidence="3" type="ORF">MYCTH_2298709</name>
</gene>
<keyword evidence="2" id="KW-0812">Transmembrane</keyword>
<dbReference type="Proteomes" id="UP000007322">
    <property type="component" value="Chromosome 1"/>
</dbReference>
<dbReference type="GeneID" id="11506053"/>
<evidence type="ECO:0000313" key="4">
    <source>
        <dbReference type="Proteomes" id="UP000007322"/>
    </source>
</evidence>
<dbReference type="AlphaFoldDB" id="G2Q300"/>
<feature type="region of interest" description="Disordered" evidence="1">
    <location>
        <begin position="146"/>
        <end position="197"/>
    </location>
</feature>
<dbReference type="VEuPathDB" id="FungiDB:MYCTH_2298709"/>
<evidence type="ECO:0000256" key="1">
    <source>
        <dbReference type="SAM" id="MobiDB-lite"/>
    </source>
</evidence>
<dbReference type="KEGG" id="mtm:MYCTH_2298709"/>
<dbReference type="STRING" id="573729.G2Q300"/>
<organism evidence="3 4">
    <name type="scientific">Thermothelomyces thermophilus (strain ATCC 42464 / BCRC 31852 / DSM 1799)</name>
    <name type="common">Sporotrichum thermophile</name>
    <dbReference type="NCBI Taxonomy" id="573729"/>
    <lineage>
        <taxon>Eukaryota</taxon>
        <taxon>Fungi</taxon>
        <taxon>Dikarya</taxon>
        <taxon>Ascomycota</taxon>
        <taxon>Pezizomycotina</taxon>
        <taxon>Sordariomycetes</taxon>
        <taxon>Sordariomycetidae</taxon>
        <taxon>Sordariales</taxon>
        <taxon>Chaetomiaceae</taxon>
        <taxon>Thermothelomyces</taxon>
    </lineage>
</organism>
<feature type="compositionally biased region" description="Basic and acidic residues" evidence="1">
    <location>
        <begin position="173"/>
        <end position="191"/>
    </location>
</feature>
<protein>
    <submittedName>
        <fullName evidence="3">Uncharacterized protein</fullName>
    </submittedName>
</protein>
<dbReference type="eggNOG" id="ENOG502T0XV">
    <property type="taxonomic scope" value="Eukaryota"/>
</dbReference>
<keyword evidence="2" id="KW-1133">Transmembrane helix</keyword>
<feature type="region of interest" description="Disordered" evidence="1">
    <location>
        <begin position="235"/>
        <end position="268"/>
    </location>
</feature>
<name>G2Q300_THET4</name>
<sequence>MGVYPQPRDARDAVMEKCPADYYAIFGSCCPNAFTPWTAALGGATPCYSTLPATATTTLPPAASDAAGARATIPTVTVTDTVFAMQYAVNADRAAVSPGGIAGAIIGGAVFAGMLLWVYVALRRRYRRNQTLKKLRAEFFDTQGLIPGSSEVPVSPGASSHPFNHLTQADMKLPPDYRDSEHGHPAPDHAELSTGQAHAPKFSLQLPPQLAIRPVGYYEPPLSRSRQIPRGRAEIPHAPGQIEPQLPDAASTHESPSSTAGPYAHGPQTLRRNLLSTGAHPEPVRSLSCLSRNNLSSKSDHTPSSLHSGSNGGGSRPKSPLHPLPRPPPILQKPDGFRFNPPPPTNAEIFPRTGSVCETGNKV</sequence>
<feature type="compositionally biased region" description="Pro residues" evidence="1">
    <location>
        <begin position="320"/>
        <end position="331"/>
    </location>
</feature>
<proteinExistence type="predicted"/>
<dbReference type="OMA" id="EGDHEPP"/>
<dbReference type="HOGENOM" id="CLU_763297_0_0_1"/>
<dbReference type="OrthoDB" id="4586485at2759"/>